<dbReference type="Pfam" id="PF19313">
    <property type="entry name" value="DUF5916"/>
    <property type="match status" value="1"/>
</dbReference>
<dbReference type="AlphaFoldDB" id="A0A7L5DVX2"/>
<reference evidence="3 4" key="1">
    <citation type="submission" date="2020-04" db="EMBL/GenBank/DDBJ databases">
        <title>Genome sequencing of novel species.</title>
        <authorList>
            <person name="Heo J."/>
            <person name="Kim S.-J."/>
            <person name="Kim J.-S."/>
            <person name="Hong S.-B."/>
            <person name="Kwon S.-W."/>
        </authorList>
    </citation>
    <scope>NUCLEOTIDE SEQUENCE [LARGE SCALE GENOMIC DNA]</scope>
    <source>
        <strain evidence="3 4">CJU-R4</strain>
    </source>
</reference>
<dbReference type="RefSeq" id="WP_169552768.1">
    <property type="nucleotide sequence ID" value="NZ_CP051677.1"/>
</dbReference>
<evidence type="ECO:0000313" key="3">
    <source>
        <dbReference type="EMBL" id="QJD80748.1"/>
    </source>
</evidence>
<evidence type="ECO:0000313" key="4">
    <source>
        <dbReference type="Proteomes" id="UP000501128"/>
    </source>
</evidence>
<feature type="domain" description="DUF5916" evidence="2">
    <location>
        <begin position="247"/>
        <end position="332"/>
    </location>
</feature>
<dbReference type="InterPro" id="IPR045670">
    <property type="entry name" value="DUF5916"/>
</dbReference>
<protein>
    <submittedName>
        <fullName evidence="3">Carbohydrate binding family 9 domain-containing protein</fullName>
    </submittedName>
</protein>
<organism evidence="3 4">
    <name type="scientific">Spirosoma rhododendri</name>
    <dbReference type="NCBI Taxonomy" id="2728024"/>
    <lineage>
        <taxon>Bacteria</taxon>
        <taxon>Pseudomonadati</taxon>
        <taxon>Bacteroidota</taxon>
        <taxon>Cytophagia</taxon>
        <taxon>Cytophagales</taxon>
        <taxon>Cytophagaceae</taxon>
        <taxon>Spirosoma</taxon>
    </lineage>
</organism>
<gene>
    <name evidence="3" type="ORF">HH216_21740</name>
</gene>
<dbReference type="SUPFAM" id="SSF49344">
    <property type="entry name" value="CBD9-like"/>
    <property type="match status" value="1"/>
</dbReference>
<evidence type="ECO:0000256" key="1">
    <source>
        <dbReference type="SAM" id="SignalP"/>
    </source>
</evidence>
<keyword evidence="4" id="KW-1185">Reference proteome</keyword>
<feature type="chain" id="PRO_5029690547" evidence="1">
    <location>
        <begin position="20"/>
        <end position="738"/>
    </location>
</feature>
<dbReference type="CDD" id="cd09618">
    <property type="entry name" value="CBM9_like_2"/>
    <property type="match status" value="1"/>
</dbReference>
<accession>A0A7L5DVX2</accession>
<feature type="signal peptide" evidence="1">
    <location>
        <begin position="1"/>
        <end position="19"/>
    </location>
</feature>
<evidence type="ECO:0000259" key="2">
    <source>
        <dbReference type="Pfam" id="PF19313"/>
    </source>
</evidence>
<name>A0A7L5DVX2_9BACT</name>
<sequence>MSQRFLVLLLLLFSLTAQAQDASLFKPDSVRTAIEATRINGTLRVDGRLNEADWQLAKPSPRFTQIEPFQGAKPNNRTDVRVLYNRQYLYFGIVAHDSLGRRAIRATDFRRDFDTESHDQVGLSFDGFNDRRNAMALLTNPYGVQRDLLAFDDLYYDVDWDGLWRVRTARTDSGWVAEIAIPWQTLRYPGTTDTLQNWGFNLYRNRRLTNEITALSPYPRSFSSLRMEYAGLLKKLQPPPPRPNIRIQPYLLASYDRYQNFDPGIRPEAARVKVGGELKWAISPNAVLDLTTNTDFAQADADREVNNVTRFSVFFPERRQFFLENASLFGVGARPGDDGSGGSMRIQPFFSRRIGLDDSGNPIPIDTGGRFVYRSLRRNYGAMLIRQRGVDDTPATNFFVGRYSQNFGRQNRFGALMTVRNRPDGTNIVSAVDGFFRLGEAHSVNTMAIHSATTSTGQQGFAGFAQYQYTSNQFKIWWTESVVTATFNPEVGFVSRNDVVGTTPGVNWYYRGNKLPFRRWIRAFEPGFLPEIYHQASTGQLIERQFTLFPFWLNLQNGGFIGYGFSPTLQRLTDAFEPLGITIPAGEYRYTRHLLFLQTDPSKKINAFAQGEWGTYFDGSLQSFTGQLQFAPIPHLSFMSRINVNRFREVGDANVSATVNLYALEGRLALNPRLQLIGFYQKNSESSSSNYNIRLSWEYQPLSFLYLVLNHRNTATTLPSLNRIEDHAIAKLSYLRQL</sequence>
<dbReference type="Proteomes" id="UP000501128">
    <property type="component" value="Chromosome"/>
</dbReference>
<dbReference type="Gene3D" id="2.60.40.1190">
    <property type="match status" value="1"/>
</dbReference>
<dbReference type="EMBL" id="CP051677">
    <property type="protein sequence ID" value="QJD80748.1"/>
    <property type="molecule type" value="Genomic_DNA"/>
</dbReference>
<keyword evidence="1" id="KW-0732">Signal</keyword>
<dbReference type="KEGG" id="srho:HH216_21740"/>
<proteinExistence type="predicted"/>